<dbReference type="Proteomes" id="UP000796761">
    <property type="component" value="Unassembled WGS sequence"/>
</dbReference>
<sequence length="79" mass="8869">MEQAILEQVSPKEAVTPWEAHAVAGFCQDLWTCSDPILEQSIPEGLYPMAGTLSGKVHEELQYVGRTHVEKVCEELREE</sequence>
<dbReference type="OrthoDB" id="9397495at2759"/>
<name>A0A8K1LFB7_9PASS</name>
<accession>A0A8K1LFB7</accession>
<evidence type="ECO:0000313" key="1">
    <source>
        <dbReference type="EMBL" id="TRZ11628.1"/>
    </source>
</evidence>
<organism evidence="1 2">
    <name type="scientific">Zosterops borbonicus</name>
    <dbReference type="NCBI Taxonomy" id="364589"/>
    <lineage>
        <taxon>Eukaryota</taxon>
        <taxon>Metazoa</taxon>
        <taxon>Chordata</taxon>
        <taxon>Craniata</taxon>
        <taxon>Vertebrata</taxon>
        <taxon>Euteleostomi</taxon>
        <taxon>Archelosauria</taxon>
        <taxon>Archosauria</taxon>
        <taxon>Dinosauria</taxon>
        <taxon>Saurischia</taxon>
        <taxon>Theropoda</taxon>
        <taxon>Coelurosauria</taxon>
        <taxon>Aves</taxon>
        <taxon>Neognathae</taxon>
        <taxon>Neoaves</taxon>
        <taxon>Telluraves</taxon>
        <taxon>Australaves</taxon>
        <taxon>Passeriformes</taxon>
        <taxon>Sylvioidea</taxon>
        <taxon>Zosteropidae</taxon>
        <taxon>Zosterops</taxon>
    </lineage>
</organism>
<reference evidence="1" key="1">
    <citation type="submission" date="2019-04" db="EMBL/GenBank/DDBJ databases">
        <title>Genome assembly of Zosterops borbonicus 15179.</title>
        <authorList>
            <person name="Leroy T."/>
            <person name="Anselmetti Y."/>
            <person name="Tilak M.-K."/>
            <person name="Nabholz B."/>
        </authorList>
    </citation>
    <scope>NUCLEOTIDE SEQUENCE</scope>
    <source>
        <strain evidence="1">HGM_15179</strain>
        <tissue evidence="1">Muscle</tissue>
    </source>
</reference>
<evidence type="ECO:0000313" key="2">
    <source>
        <dbReference type="Proteomes" id="UP000796761"/>
    </source>
</evidence>
<keyword evidence="2" id="KW-1185">Reference proteome</keyword>
<protein>
    <submittedName>
        <fullName evidence="1">Uncharacterized protein</fullName>
    </submittedName>
</protein>
<dbReference type="AlphaFoldDB" id="A0A8K1LFB7"/>
<dbReference type="EMBL" id="SWJQ01000684">
    <property type="protein sequence ID" value="TRZ11628.1"/>
    <property type="molecule type" value="Genomic_DNA"/>
</dbReference>
<gene>
    <name evidence="1" type="ORF">HGM15179_015474</name>
</gene>
<comment type="caution">
    <text evidence="1">The sequence shown here is derived from an EMBL/GenBank/DDBJ whole genome shotgun (WGS) entry which is preliminary data.</text>
</comment>
<proteinExistence type="predicted"/>